<dbReference type="Gene3D" id="3.30.465.10">
    <property type="match status" value="1"/>
</dbReference>
<protein>
    <recommendedName>
        <fullName evidence="5">adenine phosphoribosyltransferase</fullName>
        <ecNumber evidence="5">2.4.2.7</ecNumber>
    </recommendedName>
</protein>
<evidence type="ECO:0000256" key="2">
    <source>
        <dbReference type="ARBA" id="ARBA00004496"/>
    </source>
</evidence>
<dbReference type="PANTHER" id="PTHR32315:SF3">
    <property type="entry name" value="ADENINE PHOSPHORIBOSYLTRANSFERASE"/>
    <property type="match status" value="1"/>
</dbReference>
<dbReference type="Gene3D" id="3.40.50.300">
    <property type="entry name" value="P-loop containing nucleotide triphosphate hydrolases"/>
    <property type="match status" value="1"/>
</dbReference>
<comment type="caution">
    <text evidence="11">The sequence shown here is derived from an EMBL/GenBank/DDBJ whole genome shotgun (WGS) entry which is preliminary data.</text>
</comment>
<organism evidence="11 12">
    <name type="scientific">Fusarium equiseti</name>
    <name type="common">Fusarium scirpi</name>
    <dbReference type="NCBI Taxonomy" id="61235"/>
    <lineage>
        <taxon>Eukaryota</taxon>
        <taxon>Fungi</taxon>
        <taxon>Dikarya</taxon>
        <taxon>Ascomycota</taxon>
        <taxon>Pezizomycotina</taxon>
        <taxon>Sordariomycetes</taxon>
        <taxon>Hypocreomycetidae</taxon>
        <taxon>Hypocreales</taxon>
        <taxon>Nectriaceae</taxon>
        <taxon>Fusarium</taxon>
        <taxon>Fusarium incarnatum-equiseti species complex</taxon>
    </lineage>
</organism>
<evidence type="ECO:0000256" key="5">
    <source>
        <dbReference type="ARBA" id="ARBA00011893"/>
    </source>
</evidence>
<evidence type="ECO:0000313" key="12">
    <source>
        <dbReference type="Proteomes" id="UP001152024"/>
    </source>
</evidence>
<keyword evidence="7" id="KW-0328">Glycosyltransferase</keyword>
<evidence type="ECO:0000256" key="3">
    <source>
        <dbReference type="ARBA" id="ARBA00004659"/>
    </source>
</evidence>
<dbReference type="InterPro" id="IPR000836">
    <property type="entry name" value="PRTase_dom"/>
</dbReference>
<comment type="pathway">
    <text evidence="3">Purine metabolism; AMP biosynthesis via salvage pathway; AMP from adenine: step 1/1.</text>
</comment>
<dbReference type="Gene3D" id="3.40.462.20">
    <property type="match status" value="1"/>
</dbReference>
<keyword evidence="8" id="KW-0808">Transferase</keyword>
<keyword evidence="6" id="KW-0963">Cytoplasm</keyword>
<dbReference type="EC" id="2.4.2.7" evidence="5"/>
<keyword evidence="9" id="KW-0660">Purine salvage</keyword>
<evidence type="ECO:0000256" key="9">
    <source>
        <dbReference type="ARBA" id="ARBA00022726"/>
    </source>
</evidence>
<name>A0ABQ8QXJ9_FUSEQ</name>
<evidence type="ECO:0000256" key="6">
    <source>
        <dbReference type="ARBA" id="ARBA00022490"/>
    </source>
</evidence>
<comment type="subcellular location">
    <subcellularLocation>
        <location evidence="2">Cytoplasm</location>
    </subcellularLocation>
</comment>
<sequence length="524" mass="57887">MTAALSGRPSSMRYFHLLQGAGEVEVPASDTTAFGCRDWDYACVITGVWPREEDGTPTARATIRWVYDVVDSLLPMCKGVYSADLGPDPRDAELMTRAFGPNLRRLVGLKQTFDPHRVLPYACPLSQDMLPQKVVVLVTGKHAAGKDYCANIWASQIRQNGYSSHVVCISDVTKRNYAVSTGADLNRLLHDRDYKETHRVRLSGFYQAQLAQRPRLGQEHFLNATKSSDVDVLFITGLREEAPVSKLWYLVANVRLIDVRIEANDETRNIHRNRHINGTLIVPEDAREVEVKVTSSEHRPCFTFSNNVGSGDSICDFAKANLLPLLSEDLRRLAGMVRSVSDFPRAGIEFRHVLDICSHAGGIALCTKMLKKHYHGNWNEVDAIVSCATGGFVFASPLAQAVNVPMVPICKAGKFPPPTISVKKRMSHISSKAHNGVEIEAIESIEIDANALRKGARVVVIDDVLATGRTLQATIELLLKIGVSIEDISVMVVAEFPVHVGRARLRQFRLGRVGVQSLLVFDGE</sequence>
<keyword evidence="12" id="KW-1185">Reference proteome</keyword>
<dbReference type="Pfam" id="PF00156">
    <property type="entry name" value="Pribosyltran"/>
    <property type="match status" value="1"/>
</dbReference>
<dbReference type="InterPro" id="IPR029057">
    <property type="entry name" value="PRTase-like"/>
</dbReference>
<dbReference type="InterPro" id="IPR005919">
    <property type="entry name" value="Pmev_kin_anim"/>
</dbReference>
<dbReference type="InterPro" id="IPR027417">
    <property type="entry name" value="P-loop_NTPase"/>
</dbReference>
<proteinExistence type="inferred from homology"/>
<feature type="domain" description="Phosphoribosyltransferase" evidence="10">
    <location>
        <begin position="361"/>
        <end position="487"/>
    </location>
</feature>
<dbReference type="InterPro" id="IPR016169">
    <property type="entry name" value="FAD-bd_PCMH_sub2"/>
</dbReference>
<evidence type="ECO:0000256" key="4">
    <source>
        <dbReference type="ARBA" id="ARBA00008391"/>
    </source>
</evidence>
<dbReference type="Proteomes" id="UP001152024">
    <property type="component" value="Unassembled WGS sequence"/>
</dbReference>
<comment type="similarity">
    <text evidence="4">Belongs to the purine/pyrimidine phosphoribosyltransferase family.</text>
</comment>
<evidence type="ECO:0000313" key="11">
    <source>
        <dbReference type="EMBL" id="KAJ4112489.1"/>
    </source>
</evidence>
<dbReference type="PANTHER" id="PTHR32315">
    <property type="entry name" value="ADENINE PHOSPHORIBOSYLTRANSFERASE"/>
    <property type="match status" value="1"/>
</dbReference>
<reference evidence="11" key="1">
    <citation type="submission" date="2022-09" db="EMBL/GenBank/DDBJ databases">
        <title>Fusarium specimens isolated from Avocado Roots.</title>
        <authorList>
            <person name="Stajich J."/>
            <person name="Roper C."/>
            <person name="Heimlech-Rivalta G."/>
        </authorList>
    </citation>
    <scope>NUCLEOTIDE SEQUENCE</scope>
    <source>
        <strain evidence="11">CF00095</strain>
    </source>
</reference>
<dbReference type="Gene3D" id="3.40.50.2020">
    <property type="match status" value="1"/>
</dbReference>
<dbReference type="EMBL" id="JAOQBH010000031">
    <property type="protein sequence ID" value="KAJ4112489.1"/>
    <property type="molecule type" value="Genomic_DNA"/>
</dbReference>
<evidence type="ECO:0000256" key="8">
    <source>
        <dbReference type="ARBA" id="ARBA00022679"/>
    </source>
</evidence>
<evidence type="ECO:0000259" key="10">
    <source>
        <dbReference type="Pfam" id="PF00156"/>
    </source>
</evidence>
<comment type="catalytic activity">
    <reaction evidence="1">
        <text>AMP + diphosphate = 5-phospho-alpha-D-ribose 1-diphosphate + adenine</text>
        <dbReference type="Rhea" id="RHEA:16609"/>
        <dbReference type="ChEBI" id="CHEBI:16708"/>
        <dbReference type="ChEBI" id="CHEBI:33019"/>
        <dbReference type="ChEBI" id="CHEBI:58017"/>
        <dbReference type="ChEBI" id="CHEBI:456215"/>
        <dbReference type="EC" id="2.4.2.7"/>
    </reaction>
</comment>
<accession>A0ABQ8QXJ9</accession>
<evidence type="ECO:0000256" key="1">
    <source>
        <dbReference type="ARBA" id="ARBA00000868"/>
    </source>
</evidence>
<dbReference type="SUPFAM" id="SSF53271">
    <property type="entry name" value="PRTase-like"/>
    <property type="match status" value="1"/>
</dbReference>
<dbReference type="InterPro" id="IPR050054">
    <property type="entry name" value="UPRTase/APRTase"/>
</dbReference>
<dbReference type="Pfam" id="PF04275">
    <property type="entry name" value="P-mevalo_kinase"/>
    <property type="match status" value="1"/>
</dbReference>
<evidence type="ECO:0000256" key="7">
    <source>
        <dbReference type="ARBA" id="ARBA00022676"/>
    </source>
</evidence>
<dbReference type="CDD" id="cd06223">
    <property type="entry name" value="PRTases_typeI"/>
    <property type="match status" value="1"/>
</dbReference>
<gene>
    <name evidence="11" type="ORF">NW768_011655</name>
</gene>